<evidence type="ECO:0000313" key="3">
    <source>
        <dbReference type="Proteomes" id="UP001597417"/>
    </source>
</evidence>
<reference evidence="3" key="1">
    <citation type="journal article" date="2019" name="Int. J. Syst. Evol. Microbiol.">
        <title>The Global Catalogue of Microorganisms (GCM) 10K type strain sequencing project: providing services to taxonomists for standard genome sequencing and annotation.</title>
        <authorList>
            <consortium name="The Broad Institute Genomics Platform"/>
            <consortium name="The Broad Institute Genome Sequencing Center for Infectious Disease"/>
            <person name="Wu L."/>
            <person name="Ma J."/>
        </authorList>
    </citation>
    <scope>NUCLEOTIDE SEQUENCE [LARGE SCALE GENOMIC DNA]</scope>
    <source>
        <strain evidence="3">CGMCC 4.7645</strain>
    </source>
</reference>
<dbReference type="RefSeq" id="WP_378261861.1">
    <property type="nucleotide sequence ID" value="NZ_JBHUKR010000004.1"/>
</dbReference>
<dbReference type="Pfam" id="PF01370">
    <property type="entry name" value="Epimerase"/>
    <property type="match status" value="1"/>
</dbReference>
<proteinExistence type="predicted"/>
<accession>A0ABW5FLR2</accession>
<keyword evidence="3" id="KW-1185">Reference proteome</keyword>
<dbReference type="InterPro" id="IPR050177">
    <property type="entry name" value="Lipid_A_modif_metabolic_enz"/>
</dbReference>
<evidence type="ECO:0000259" key="1">
    <source>
        <dbReference type="Pfam" id="PF01370"/>
    </source>
</evidence>
<name>A0ABW5FLR2_9PSEU</name>
<evidence type="ECO:0000313" key="2">
    <source>
        <dbReference type="EMBL" id="MFD2415768.1"/>
    </source>
</evidence>
<dbReference type="Gene3D" id="3.40.50.720">
    <property type="entry name" value="NAD(P)-binding Rossmann-like Domain"/>
    <property type="match status" value="1"/>
</dbReference>
<protein>
    <submittedName>
        <fullName evidence="2">NAD-dependent epimerase/dehydratase family protein</fullName>
    </submittedName>
</protein>
<dbReference type="PANTHER" id="PTHR43245">
    <property type="entry name" value="BIFUNCTIONAL POLYMYXIN RESISTANCE PROTEIN ARNA"/>
    <property type="match status" value="1"/>
</dbReference>
<dbReference type="EMBL" id="JBHUKR010000004">
    <property type="protein sequence ID" value="MFD2415768.1"/>
    <property type="molecule type" value="Genomic_DNA"/>
</dbReference>
<organism evidence="2 3">
    <name type="scientific">Amycolatopsis pigmentata</name>
    <dbReference type="NCBI Taxonomy" id="450801"/>
    <lineage>
        <taxon>Bacteria</taxon>
        <taxon>Bacillati</taxon>
        <taxon>Actinomycetota</taxon>
        <taxon>Actinomycetes</taxon>
        <taxon>Pseudonocardiales</taxon>
        <taxon>Pseudonocardiaceae</taxon>
        <taxon>Amycolatopsis</taxon>
    </lineage>
</organism>
<dbReference type="InterPro" id="IPR001509">
    <property type="entry name" value="Epimerase_deHydtase"/>
</dbReference>
<feature type="domain" description="NAD-dependent epimerase/dehydratase" evidence="1">
    <location>
        <begin position="12"/>
        <end position="251"/>
    </location>
</feature>
<sequence length="338" mass="35398">MRSTSADERRTVVLGASGLLGTAITRELAARPGRLRLVGRREPAVPAAPRAEVEILRADLTTPGELARAVSGAGAVVHLVAHTTGAGQWRTAENDHTAERLNVGLMCDLIEVIRAQRAAAPPAVVFAGSTSQVGRPTAPVLDGGEPDRPVTEYDRHKLAAERALEAATAAGIVRGCTLRLGTLFSQGTGPGSLDRGVVAAMMRRALDGRPLTMWHDGSVRRDPICVDDVARAFVAALDHADTLAGKHWLIGTGRAVSVRNLFTAIAAAVAELTGKPPVPVVCVEPPEESVAGDLVDFVADPSAFRNATGWSARIPLPDALARLASSFVAERNLPSTGR</sequence>
<dbReference type="Proteomes" id="UP001597417">
    <property type="component" value="Unassembled WGS sequence"/>
</dbReference>
<comment type="caution">
    <text evidence="2">The sequence shown here is derived from an EMBL/GenBank/DDBJ whole genome shotgun (WGS) entry which is preliminary data.</text>
</comment>
<dbReference type="InterPro" id="IPR036291">
    <property type="entry name" value="NAD(P)-bd_dom_sf"/>
</dbReference>
<dbReference type="SUPFAM" id="SSF51735">
    <property type="entry name" value="NAD(P)-binding Rossmann-fold domains"/>
    <property type="match status" value="1"/>
</dbReference>
<gene>
    <name evidence="2" type="ORF">ACFSXZ_05440</name>
</gene>